<keyword evidence="2" id="KW-1185">Reference proteome</keyword>
<protein>
    <submittedName>
        <fullName evidence="1">Uncharacterized protein</fullName>
    </submittedName>
</protein>
<gene>
    <name evidence="1" type="ORF">FA95DRAFT_1587186</name>
</gene>
<sequence length="464" mass="52185">MDDALEQPQFVEKDAAREKGEDESSGDEDEGPDWTKIPNPNRPVIPKRGEKDFEPAPGGGSGLQTHHLNRARAAMFDALRTTRAISSKSVSYAIWYPALARAHVTVARGVHFTSMGHSIARPSKENQSKALKRLELLPEETLYLMEKGALFCWQWMETFVEDDLNSTTRGAPMSVQQAFAEMMGKEDINLEKYHVYAYLRRLGYIVTRAKPPSAGHPAPSAHSHAPAPTVHSGYLRSFFNALFSPFTRLLRRFFAPAFDWWRPLAHRRWLHHSMDYASVFTSLRFIPAGHSRPLMPAEAKLPTTPPSPYEVFYHVYKPNTPFRKTAPPAPDFHIVVVDARKTPFPTIHELSDLYAELPTLPRPLPRRRNLQPVTASTRDPPKAVVTTQKQPPAPWQSLFARLFSLSFLGHATPPQSADAPPERKVNPFMALRQGHKTAVIAAVDASVVSFFRLGEGSFEEWPMA</sequence>
<dbReference type="Proteomes" id="UP000814033">
    <property type="component" value="Unassembled WGS sequence"/>
</dbReference>
<reference evidence="1" key="1">
    <citation type="submission" date="2021-02" db="EMBL/GenBank/DDBJ databases">
        <authorList>
            <consortium name="DOE Joint Genome Institute"/>
            <person name="Ahrendt S."/>
            <person name="Looney B.P."/>
            <person name="Miyauchi S."/>
            <person name="Morin E."/>
            <person name="Drula E."/>
            <person name="Courty P.E."/>
            <person name="Chicoki N."/>
            <person name="Fauchery L."/>
            <person name="Kohler A."/>
            <person name="Kuo A."/>
            <person name="Labutti K."/>
            <person name="Pangilinan J."/>
            <person name="Lipzen A."/>
            <person name="Riley R."/>
            <person name="Andreopoulos W."/>
            <person name="He G."/>
            <person name="Johnson J."/>
            <person name="Barry K.W."/>
            <person name="Grigoriev I.V."/>
            <person name="Nagy L."/>
            <person name="Hibbett D."/>
            <person name="Henrissat B."/>
            <person name="Matheny P.B."/>
            <person name="Labbe J."/>
            <person name="Martin F."/>
        </authorList>
    </citation>
    <scope>NUCLEOTIDE SEQUENCE</scope>
    <source>
        <strain evidence="1">FP105234-sp</strain>
    </source>
</reference>
<comment type="caution">
    <text evidence="1">The sequence shown here is derived from an EMBL/GenBank/DDBJ whole genome shotgun (WGS) entry which is preliminary data.</text>
</comment>
<dbReference type="EMBL" id="MU275852">
    <property type="protein sequence ID" value="KAI0051423.1"/>
    <property type="molecule type" value="Genomic_DNA"/>
</dbReference>
<evidence type="ECO:0000313" key="1">
    <source>
        <dbReference type="EMBL" id="KAI0051423.1"/>
    </source>
</evidence>
<name>A0ACB8S5P1_9AGAM</name>
<organism evidence="1 2">
    <name type="scientific">Auriscalpium vulgare</name>
    <dbReference type="NCBI Taxonomy" id="40419"/>
    <lineage>
        <taxon>Eukaryota</taxon>
        <taxon>Fungi</taxon>
        <taxon>Dikarya</taxon>
        <taxon>Basidiomycota</taxon>
        <taxon>Agaricomycotina</taxon>
        <taxon>Agaricomycetes</taxon>
        <taxon>Russulales</taxon>
        <taxon>Auriscalpiaceae</taxon>
        <taxon>Auriscalpium</taxon>
    </lineage>
</organism>
<accession>A0ACB8S5P1</accession>
<proteinExistence type="predicted"/>
<evidence type="ECO:0000313" key="2">
    <source>
        <dbReference type="Proteomes" id="UP000814033"/>
    </source>
</evidence>
<reference evidence="1" key="2">
    <citation type="journal article" date="2022" name="New Phytol.">
        <title>Evolutionary transition to the ectomycorrhizal habit in the genomes of a hyperdiverse lineage of mushroom-forming fungi.</title>
        <authorList>
            <person name="Looney B."/>
            <person name="Miyauchi S."/>
            <person name="Morin E."/>
            <person name="Drula E."/>
            <person name="Courty P.E."/>
            <person name="Kohler A."/>
            <person name="Kuo A."/>
            <person name="LaButti K."/>
            <person name="Pangilinan J."/>
            <person name="Lipzen A."/>
            <person name="Riley R."/>
            <person name="Andreopoulos W."/>
            <person name="He G."/>
            <person name="Johnson J."/>
            <person name="Nolan M."/>
            <person name="Tritt A."/>
            <person name="Barry K.W."/>
            <person name="Grigoriev I.V."/>
            <person name="Nagy L.G."/>
            <person name="Hibbett D."/>
            <person name="Henrissat B."/>
            <person name="Matheny P.B."/>
            <person name="Labbe J."/>
            <person name="Martin F.M."/>
        </authorList>
    </citation>
    <scope>NUCLEOTIDE SEQUENCE</scope>
    <source>
        <strain evidence="1">FP105234-sp</strain>
    </source>
</reference>